<feature type="compositionally biased region" description="Polar residues" evidence="1">
    <location>
        <begin position="384"/>
        <end position="396"/>
    </location>
</feature>
<evidence type="ECO:0000313" key="3">
    <source>
        <dbReference type="Proteomes" id="UP000799770"/>
    </source>
</evidence>
<gene>
    <name evidence="2" type="ORF">BDV96DRAFT_125747</name>
</gene>
<dbReference type="Proteomes" id="UP000799770">
    <property type="component" value="Unassembled WGS sequence"/>
</dbReference>
<reference evidence="2" key="1">
    <citation type="journal article" date="2020" name="Stud. Mycol.">
        <title>101 Dothideomycetes genomes: a test case for predicting lifestyles and emergence of pathogens.</title>
        <authorList>
            <person name="Haridas S."/>
            <person name="Albert R."/>
            <person name="Binder M."/>
            <person name="Bloem J."/>
            <person name="Labutti K."/>
            <person name="Salamov A."/>
            <person name="Andreopoulos B."/>
            <person name="Baker S."/>
            <person name="Barry K."/>
            <person name="Bills G."/>
            <person name="Bluhm B."/>
            <person name="Cannon C."/>
            <person name="Castanera R."/>
            <person name="Culley D."/>
            <person name="Daum C."/>
            <person name="Ezra D."/>
            <person name="Gonzalez J."/>
            <person name="Henrissat B."/>
            <person name="Kuo A."/>
            <person name="Liang C."/>
            <person name="Lipzen A."/>
            <person name="Lutzoni F."/>
            <person name="Magnuson J."/>
            <person name="Mondo S."/>
            <person name="Nolan M."/>
            <person name="Ohm R."/>
            <person name="Pangilinan J."/>
            <person name="Park H.-J."/>
            <person name="Ramirez L."/>
            <person name="Alfaro M."/>
            <person name="Sun H."/>
            <person name="Tritt A."/>
            <person name="Yoshinaga Y."/>
            <person name="Zwiers L.-H."/>
            <person name="Turgeon B."/>
            <person name="Goodwin S."/>
            <person name="Spatafora J."/>
            <person name="Crous P."/>
            <person name="Grigoriev I."/>
        </authorList>
    </citation>
    <scope>NUCLEOTIDE SEQUENCE</scope>
    <source>
        <strain evidence="2">CBS 627.86</strain>
    </source>
</reference>
<proteinExistence type="predicted"/>
<organism evidence="2 3">
    <name type="scientific">Lophiotrema nucula</name>
    <dbReference type="NCBI Taxonomy" id="690887"/>
    <lineage>
        <taxon>Eukaryota</taxon>
        <taxon>Fungi</taxon>
        <taxon>Dikarya</taxon>
        <taxon>Ascomycota</taxon>
        <taxon>Pezizomycotina</taxon>
        <taxon>Dothideomycetes</taxon>
        <taxon>Pleosporomycetidae</taxon>
        <taxon>Pleosporales</taxon>
        <taxon>Lophiotremataceae</taxon>
        <taxon>Lophiotrema</taxon>
    </lineage>
</organism>
<dbReference type="AlphaFoldDB" id="A0A6A5Z1Y9"/>
<feature type="compositionally biased region" description="Pro residues" evidence="1">
    <location>
        <begin position="574"/>
        <end position="585"/>
    </location>
</feature>
<sequence>MSDSGPSSRTSTRFTSRRTSVFRNSSESNKSRDSTIDDEQPGSLRPTPRSTLTRHFTTLREHADALRANAPGGGNSSSPIAKERREGFAWETPNSNDARGVQEMHEPSAHPTKGSMYDARGEIVRSENGSVADHETVKRGTWPNSQTSSPNIETGVKRLNTYSSLDSVDKTARRHAPDLRMFGAPNGDLVDNAQPGPQSHAPKLTKAGRILSIMTPPTRQKITSDERSPKRVHMADGQPKRSDAFKVGLKDRRNLDQIESMKLTLPLAMPEIPSRSRPPISDGIVLANLRGMAAPRPRSPKTPWAVDSPATWLVTEHPTATSTVVEDPLESVADITGRDLLFGNYPIESSVTPINERPDKTLQQPRSRPRFGRGRSHKSEKSESSLAKTPDGSNSPAVDDARTEEELKQLGKRSRRWRWSGPWTSGEVDSPINASSRNPSFRSRIWNPLKRRVSQSPTPISPPITPPDFNAPLIFRRKPSTSRPVQTLAALPTPPIFVPPGVVRVPTPPMFDEHGEVKEGLSNFFFDMQDTKRAKPSPGSIWDSDAILMPQASNITPPTSSSEESPQGVSSQPSPLPQELPPTPVTPGYMHPWSRSSANSNPDGKSGGAKKSKEVREAEEMAKFEWLIPEHYPNSPLCPLHQKYRGASKGFCYYHRGLRGAFEPGESVATPTSEKLEIPSARKRRLVSLSSP</sequence>
<feature type="compositionally biased region" description="Polar residues" evidence="1">
    <location>
        <begin position="432"/>
        <end position="441"/>
    </location>
</feature>
<name>A0A6A5Z1Y9_9PLEO</name>
<feature type="region of interest" description="Disordered" evidence="1">
    <location>
        <begin position="218"/>
        <end position="243"/>
    </location>
</feature>
<protein>
    <submittedName>
        <fullName evidence="2">Uncharacterized protein</fullName>
    </submittedName>
</protein>
<feature type="compositionally biased region" description="Low complexity" evidence="1">
    <location>
        <begin position="7"/>
        <end position="26"/>
    </location>
</feature>
<dbReference type="OrthoDB" id="3648773at2759"/>
<feature type="compositionally biased region" description="Polar residues" evidence="1">
    <location>
        <begin position="594"/>
        <end position="603"/>
    </location>
</feature>
<feature type="compositionally biased region" description="Low complexity" evidence="1">
    <location>
        <begin position="556"/>
        <end position="573"/>
    </location>
</feature>
<evidence type="ECO:0000256" key="1">
    <source>
        <dbReference type="SAM" id="MobiDB-lite"/>
    </source>
</evidence>
<feature type="compositionally biased region" description="Basic residues" evidence="1">
    <location>
        <begin position="367"/>
        <end position="376"/>
    </location>
</feature>
<accession>A0A6A5Z1Y9</accession>
<feature type="region of interest" description="Disordered" evidence="1">
    <location>
        <begin position="1"/>
        <end position="153"/>
    </location>
</feature>
<dbReference type="EMBL" id="ML977328">
    <property type="protein sequence ID" value="KAF2113452.1"/>
    <property type="molecule type" value="Genomic_DNA"/>
</dbReference>
<evidence type="ECO:0000313" key="2">
    <source>
        <dbReference type="EMBL" id="KAF2113452.1"/>
    </source>
</evidence>
<feature type="region of interest" description="Disordered" evidence="1">
    <location>
        <begin position="349"/>
        <end position="441"/>
    </location>
</feature>
<feature type="compositionally biased region" description="Basic and acidic residues" evidence="1">
    <location>
        <begin position="399"/>
        <end position="409"/>
    </location>
</feature>
<feature type="compositionally biased region" description="Polar residues" evidence="1">
    <location>
        <begin position="142"/>
        <end position="152"/>
    </location>
</feature>
<keyword evidence="3" id="KW-1185">Reference proteome</keyword>
<feature type="region of interest" description="Disordered" evidence="1">
    <location>
        <begin position="551"/>
        <end position="616"/>
    </location>
</feature>